<keyword evidence="2" id="KW-1133">Transmembrane helix</keyword>
<feature type="compositionally biased region" description="Basic and acidic residues" evidence="1">
    <location>
        <begin position="1"/>
        <end position="11"/>
    </location>
</feature>
<reference evidence="3 4" key="1">
    <citation type="submission" date="2018-08" db="EMBL/GenBank/DDBJ databases">
        <title>Sequencing the genomes of 1000 actinobacteria strains.</title>
        <authorList>
            <person name="Klenk H.-P."/>
        </authorList>
    </citation>
    <scope>NUCLEOTIDE SEQUENCE [LARGE SCALE GENOMIC DNA]</scope>
    <source>
        <strain evidence="3 4">DSM 43927</strain>
    </source>
</reference>
<feature type="transmembrane region" description="Helical" evidence="2">
    <location>
        <begin position="129"/>
        <end position="152"/>
    </location>
</feature>
<comment type="caution">
    <text evidence="3">The sequence shown here is derived from an EMBL/GenBank/DDBJ whole genome shotgun (WGS) entry which is preliminary data.</text>
</comment>
<dbReference type="OrthoDB" id="3468003at2"/>
<dbReference type="RefSeq" id="WP_116023650.1">
    <property type="nucleotide sequence ID" value="NZ_QTTT01000001.1"/>
</dbReference>
<dbReference type="AlphaFoldDB" id="A0A3D9SRA7"/>
<proteinExistence type="predicted"/>
<keyword evidence="4" id="KW-1185">Reference proteome</keyword>
<dbReference type="EMBL" id="QTTT01000001">
    <property type="protein sequence ID" value="REE98157.1"/>
    <property type="molecule type" value="Genomic_DNA"/>
</dbReference>
<dbReference type="Proteomes" id="UP000256661">
    <property type="component" value="Unassembled WGS sequence"/>
</dbReference>
<gene>
    <name evidence="3" type="ORF">DFJ69_3641</name>
</gene>
<evidence type="ECO:0000256" key="1">
    <source>
        <dbReference type="SAM" id="MobiDB-lite"/>
    </source>
</evidence>
<keyword evidence="2" id="KW-0812">Transmembrane</keyword>
<name>A0A3D9SRA7_9ACTN</name>
<keyword evidence="2" id="KW-0472">Membrane</keyword>
<evidence type="ECO:0000313" key="4">
    <source>
        <dbReference type="Proteomes" id="UP000256661"/>
    </source>
</evidence>
<feature type="compositionally biased region" description="Pro residues" evidence="1">
    <location>
        <begin position="168"/>
        <end position="182"/>
    </location>
</feature>
<protein>
    <submittedName>
        <fullName evidence="3">Uncharacterized protein</fullName>
    </submittedName>
</protein>
<organism evidence="3 4">
    <name type="scientific">Thermomonospora umbrina</name>
    <dbReference type="NCBI Taxonomy" id="111806"/>
    <lineage>
        <taxon>Bacteria</taxon>
        <taxon>Bacillati</taxon>
        <taxon>Actinomycetota</taxon>
        <taxon>Actinomycetes</taxon>
        <taxon>Streptosporangiales</taxon>
        <taxon>Thermomonosporaceae</taxon>
        <taxon>Thermomonospora</taxon>
    </lineage>
</organism>
<feature type="region of interest" description="Disordered" evidence="1">
    <location>
        <begin position="1"/>
        <end position="125"/>
    </location>
</feature>
<sequence>MGYPGDHDRSGGHPSEPPTSDGSPFAPPPGAFAARPGESFDPLDGGATDRPEYGEDAFGAGGGFDRPPTEAYPPHGAPGNPEVRYGGAPGPHFGPPPERFGPPDRFDQGAFGPPPGGEPSRGRRRNLPLMIGGGVVAAALLVGVGFAASSMLTGDDSADKPQAAATPTPTPRSTPTRLPPPRLNAKLKSRATDPNPLTLKEAFGNGSFTDKGLKYVRTAWKHDRSCTKIVSGGTLERALTKGGCVQALRATFARADGKLIGTVGVLNLKTESAARAADKAGAGREAYLQPLAGTGVTKKIGKGAALGTSFVRGHYLIMTWVQRPDGKAIASRYHKTVSSFQQQVILGSNLNKALHYRGIEGKPLTS</sequence>
<accession>A0A3D9SRA7</accession>
<evidence type="ECO:0000313" key="3">
    <source>
        <dbReference type="EMBL" id="REE98157.1"/>
    </source>
</evidence>
<feature type="region of interest" description="Disordered" evidence="1">
    <location>
        <begin position="154"/>
        <end position="195"/>
    </location>
</feature>
<evidence type="ECO:0000256" key="2">
    <source>
        <dbReference type="SAM" id="Phobius"/>
    </source>
</evidence>